<evidence type="ECO:0000256" key="2">
    <source>
        <dbReference type="ARBA" id="ARBA00023180"/>
    </source>
</evidence>
<dbReference type="SUPFAM" id="SSF56300">
    <property type="entry name" value="Metallo-dependent phosphatases"/>
    <property type="match status" value="1"/>
</dbReference>
<protein>
    <recommendedName>
        <fullName evidence="3">Calcineurin-like phosphoesterase domain-containing protein</fullName>
    </recommendedName>
</protein>
<comment type="caution">
    <text evidence="4">The sequence shown here is derived from an EMBL/GenBank/DDBJ whole genome shotgun (WGS) entry which is preliminary data.</text>
</comment>
<keyword evidence="1" id="KW-0378">Hydrolase</keyword>
<keyword evidence="2" id="KW-0325">Glycoprotein</keyword>
<dbReference type="Gene3D" id="3.60.21.10">
    <property type="match status" value="1"/>
</dbReference>
<dbReference type="InterPro" id="IPR041805">
    <property type="entry name" value="ASMase/PPN1_MPP"/>
</dbReference>
<keyword evidence="5" id="KW-1185">Reference proteome</keyword>
<feature type="domain" description="Calcineurin-like phosphoesterase" evidence="3">
    <location>
        <begin position="34"/>
        <end position="295"/>
    </location>
</feature>
<feature type="non-terminal residue" evidence="4">
    <location>
        <position position="1"/>
    </location>
</feature>
<sequence>ALILSSALTSAYIQTEQQHPLQKSSRAVPDLHGKFLHITDIHVDPYYENEATIKSGCHRQAKKHHKKKKRKGKLAGYWGSPTKGCDSPLRLAEHTIDWIGDSWKEEIDFIVWTGDNARHGLDNDLPRTSKEILALNQAMTYRVQDAFYLNDNKTIPIIPCIGNNDVHPHNRLQTVNMLETYGEMWRDFIPPDQMPIFRQGGYYAVDVAPGLRVLALNTLYFFDSNDAVNGCRDKNGPGHEHFEWMENQLNSARRDRARVYMIGHVPPTDRTFFESCLNRYTDLAIEYQEVIAGHLYGHVNMDHFTVLQKNQDSTQDIDDVDDDDSYEGNDDVVNIAKKGKKYAHKLRKQYKKIQGNDPAVVIHVAPSIIPEYNPSFRINEYNTDPASSKFGTWTKYTQYYADLNHYNDKKRPELEPPEFYIEYATDVDYGMTDLTTDSWIDLAQRMTQKGSKKSKKLWKKFVDNMFVQTRH</sequence>
<dbReference type="GO" id="GO:0006798">
    <property type="term" value="P:polyphosphate catabolic process"/>
    <property type="evidence" value="ECO:0007669"/>
    <property type="project" value="TreeGrafter"/>
</dbReference>
<dbReference type="GO" id="GO:0000324">
    <property type="term" value="C:fungal-type vacuole"/>
    <property type="evidence" value="ECO:0007669"/>
    <property type="project" value="TreeGrafter"/>
</dbReference>
<evidence type="ECO:0000259" key="3">
    <source>
        <dbReference type="Pfam" id="PF00149"/>
    </source>
</evidence>
<dbReference type="InterPro" id="IPR004843">
    <property type="entry name" value="Calcineurin-like_PHP"/>
</dbReference>
<dbReference type="AlphaFoldDB" id="A0A8H7S519"/>
<name>A0A8H7S519_9FUNG</name>
<dbReference type="GO" id="GO:0005615">
    <property type="term" value="C:extracellular space"/>
    <property type="evidence" value="ECO:0007669"/>
    <property type="project" value="TreeGrafter"/>
</dbReference>
<dbReference type="PANTHER" id="PTHR10340">
    <property type="entry name" value="SPHINGOMYELIN PHOSPHODIESTERASE"/>
    <property type="match status" value="1"/>
</dbReference>
<evidence type="ECO:0000256" key="1">
    <source>
        <dbReference type="ARBA" id="ARBA00022801"/>
    </source>
</evidence>
<dbReference type="GO" id="GO:0004309">
    <property type="term" value="F:exopolyphosphatase activity"/>
    <property type="evidence" value="ECO:0007669"/>
    <property type="project" value="TreeGrafter"/>
</dbReference>
<dbReference type="Proteomes" id="UP000646827">
    <property type="component" value="Unassembled WGS sequence"/>
</dbReference>
<gene>
    <name evidence="4" type="ORF">INT45_002709</name>
</gene>
<dbReference type="GO" id="GO:0000298">
    <property type="term" value="F:endopolyphosphatase activity"/>
    <property type="evidence" value="ECO:0007669"/>
    <property type="project" value="TreeGrafter"/>
</dbReference>
<dbReference type="EMBL" id="JAEPRB010000102">
    <property type="protein sequence ID" value="KAG2221671.1"/>
    <property type="molecule type" value="Genomic_DNA"/>
</dbReference>
<dbReference type="InterPro" id="IPR029052">
    <property type="entry name" value="Metallo-depent_PP-like"/>
</dbReference>
<accession>A0A8H7S519</accession>
<evidence type="ECO:0000313" key="5">
    <source>
        <dbReference type="Proteomes" id="UP000646827"/>
    </source>
</evidence>
<dbReference type="GO" id="GO:0008081">
    <property type="term" value="F:phosphoric diester hydrolase activity"/>
    <property type="evidence" value="ECO:0007669"/>
    <property type="project" value="TreeGrafter"/>
</dbReference>
<dbReference type="PANTHER" id="PTHR10340:SF55">
    <property type="entry name" value="ENDOPOLYPHOSPHATASE"/>
    <property type="match status" value="1"/>
</dbReference>
<evidence type="ECO:0000313" key="4">
    <source>
        <dbReference type="EMBL" id="KAG2221671.1"/>
    </source>
</evidence>
<dbReference type="Pfam" id="PF00149">
    <property type="entry name" value="Metallophos"/>
    <property type="match status" value="1"/>
</dbReference>
<dbReference type="CDD" id="cd00842">
    <property type="entry name" value="MPP_ASMase"/>
    <property type="match status" value="1"/>
</dbReference>
<reference evidence="4 5" key="1">
    <citation type="submission" date="2020-12" db="EMBL/GenBank/DDBJ databases">
        <title>Metabolic potential, ecology and presence of endohyphal bacteria is reflected in genomic diversity of Mucoromycotina.</title>
        <authorList>
            <person name="Muszewska A."/>
            <person name="Okrasinska A."/>
            <person name="Steczkiewicz K."/>
            <person name="Drgas O."/>
            <person name="Orlowska M."/>
            <person name="Perlinska-Lenart U."/>
            <person name="Aleksandrzak-Piekarczyk T."/>
            <person name="Szatraj K."/>
            <person name="Zielenkiewicz U."/>
            <person name="Pilsyk S."/>
            <person name="Malc E."/>
            <person name="Mieczkowski P."/>
            <person name="Kruszewska J.S."/>
            <person name="Biernat P."/>
            <person name="Pawlowska J."/>
        </authorList>
    </citation>
    <scope>NUCLEOTIDE SEQUENCE [LARGE SCALE GENOMIC DNA]</scope>
    <source>
        <strain evidence="4 5">CBS 142.35</strain>
    </source>
</reference>
<organism evidence="4 5">
    <name type="scientific">Circinella minor</name>
    <dbReference type="NCBI Taxonomy" id="1195481"/>
    <lineage>
        <taxon>Eukaryota</taxon>
        <taxon>Fungi</taxon>
        <taxon>Fungi incertae sedis</taxon>
        <taxon>Mucoromycota</taxon>
        <taxon>Mucoromycotina</taxon>
        <taxon>Mucoromycetes</taxon>
        <taxon>Mucorales</taxon>
        <taxon>Lichtheimiaceae</taxon>
        <taxon>Circinella</taxon>
    </lineage>
</organism>
<dbReference type="OrthoDB" id="348678at2759"/>
<proteinExistence type="predicted"/>